<dbReference type="Pfam" id="PF22599">
    <property type="entry name" value="SecDF_P1_head"/>
    <property type="match status" value="1"/>
</dbReference>
<comment type="function">
    <text evidence="10">Part of the Sec protein translocase complex. Interacts with the SecYEG preprotein conducting channel. SecDF uses the proton motive force (PMF) to complete protein translocation after the ATP-dependent function of SecA.</text>
</comment>
<dbReference type="NCBIfam" id="TIGR00916">
    <property type="entry name" value="2A0604s01"/>
    <property type="match status" value="1"/>
</dbReference>
<accession>A0A7V7U1I2</accession>
<sequence length="535" mass="57485">MLYFERWKVILIWAVVFVGALFASPNMIPRSVLDSMPNWLPKRQMVLGLDLQGGVYLLYTIDRQDFAQRRLLSLVGDVRNALQQNPRIGYTNLRVQGQSVQLRLRDPSQVAEARRRLEALRNPMNSSVFGGTAVNEFDLNVSDDGAAQFTYAEAGLSRRVGEIAQQSIEVIEQRINQLGTVEPSIQRQGDDGILVEVPGLTDPARLKDLIGQTAQLTFHLVQNQIPASEAEANRKPGVQVLPSKDNPGVAFVVDDAPLLTGQDLSGASSGFDQRSNEPIVSFQLNSAGTSKFGRVTQQNVGRPFAIVLDDKVISAPTIREPILQGTGQISGSFTSQSANDLAILLRAGSLPARLIIDEERTIGPSLGADSIRAGLIASIVATVAIAIFMVACYGLLGFFADLALIANNALMIGILTALGATLTLPGIAGIVLTMGMAVDANVLIYERIREEGKAGNSVIVALDHGFRRAFATIIDSHLTALIAAIALFSLGSGPVRGFAVTLAIGIISTLFTSYLVTRLIVALWARKSRPKALPL</sequence>
<dbReference type="EMBL" id="VZDO01000002">
    <property type="protein sequence ID" value="KAB0681977.1"/>
    <property type="molecule type" value="Genomic_DNA"/>
</dbReference>
<dbReference type="NCBIfam" id="TIGR01129">
    <property type="entry name" value="secD"/>
    <property type="match status" value="1"/>
</dbReference>
<evidence type="ECO:0000313" key="15">
    <source>
        <dbReference type="Proteomes" id="UP000432089"/>
    </source>
</evidence>
<keyword evidence="9 10" id="KW-0472">Membrane</keyword>
<dbReference type="InterPro" id="IPR055344">
    <property type="entry name" value="SecD_SecF_C_bact"/>
</dbReference>
<evidence type="ECO:0000256" key="7">
    <source>
        <dbReference type="ARBA" id="ARBA00022989"/>
    </source>
</evidence>
<keyword evidence="15" id="KW-1185">Reference proteome</keyword>
<feature type="domain" description="SecDF P1 head subdomain" evidence="13">
    <location>
        <begin position="239"/>
        <end position="352"/>
    </location>
</feature>
<comment type="caution">
    <text evidence="14">The sequence shown here is derived from an EMBL/GenBank/DDBJ whole genome shotgun (WGS) entry which is preliminary data.</text>
</comment>
<keyword evidence="3 10" id="KW-1003">Cell membrane</keyword>
<evidence type="ECO:0000256" key="2">
    <source>
        <dbReference type="ARBA" id="ARBA00022448"/>
    </source>
</evidence>
<reference evidence="14 15" key="1">
    <citation type="submission" date="2019-09" db="EMBL/GenBank/DDBJ databases">
        <title>YIM 132180 draft genome.</title>
        <authorList>
            <person name="Zhang K."/>
        </authorList>
    </citation>
    <scope>NUCLEOTIDE SEQUENCE [LARGE SCALE GENOMIC DNA]</scope>
    <source>
        <strain evidence="14 15">YIM 132180</strain>
    </source>
</reference>
<feature type="transmembrane region" description="Helical" evidence="10">
    <location>
        <begin position="375"/>
        <end position="400"/>
    </location>
</feature>
<evidence type="ECO:0000313" key="14">
    <source>
        <dbReference type="EMBL" id="KAB0681977.1"/>
    </source>
</evidence>
<dbReference type="InterPro" id="IPR005791">
    <property type="entry name" value="SecD"/>
</dbReference>
<evidence type="ECO:0000256" key="3">
    <source>
        <dbReference type="ARBA" id="ARBA00022475"/>
    </source>
</evidence>
<dbReference type="InterPro" id="IPR054384">
    <property type="entry name" value="SecDF_P1_head"/>
</dbReference>
<feature type="transmembrane region" description="Helical" evidence="10">
    <location>
        <begin position="469"/>
        <end position="491"/>
    </location>
</feature>
<dbReference type="FunFam" id="1.20.1640.10:FF:000004">
    <property type="entry name" value="Protein translocase subunit SecD"/>
    <property type="match status" value="1"/>
</dbReference>
<dbReference type="PANTHER" id="PTHR30081">
    <property type="entry name" value="PROTEIN-EXPORT MEMBRANE PROTEIN SEC"/>
    <property type="match status" value="1"/>
</dbReference>
<comment type="subcellular location">
    <subcellularLocation>
        <location evidence="1 10">Cell membrane</location>
        <topology evidence="1 10">Multi-pass membrane protein</topology>
    </subcellularLocation>
</comment>
<feature type="transmembrane region" description="Helical" evidence="10">
    <location>
        <begin position="7"/>
        <end position="24"/>
    </location>
</feature>
<comment type="similarity">
    <text evidence="10">Belongs to the SecD/SecF family. SecD subfamily.</text>
</comment>
<feature type="transmembrane region" description="Helical" evidence="10">
    <location>
        <begin position="44"/>
        <end position="61"/>
    </location>
</feature>
<keyword evidence="6 10" id="KW-0653">Protein transport</keyword>
<gene>
    <name evidence="10 14" type="primary">secD</name>
    <name evidence="14" type="ORF">F6X38_04000</name>
</gene>
<dbReference type="GO" id="GO:0065002">
    <property type="term" value="P:intracellular protein transmembrane transport"/>
    <property type="evidence" value="ECO:0007669"/>
    <property type="project" value="UniProtKB-UniRule"/>
</dbReference>
<dbReference type="GO" id="GO:0006605">
    <property type="term" value="P:protein targeting"/>
    <property type="evidence" value="ECO:0007669"/>
    <property type="project" value="UniProtKB-UniRule"/>
</dbReference>
<evidence type="ECO:0000256" key="5">
    <source>
        <dbReference type="ARBA" id="ARBA00022692"/>
    </source>
</evidence>
<evidence type="ECO:0000259" key="11">
    <source>
        <dbReference type="Pfam" id="PF02355"/>
    </source>
</evidence>
<evidence type="ECO:0000259" key="12">
    <source>
        <dbReference type="Pfam" id="PF21760"/>
    </source>
</evidence>
<keyword evidence="2 10" id="KW-0813">Transport</keyword>
<dbReference type="PANTHER" id="PTHR30081:SF1">
    <property type="entry name" value="PROTEIN TRANSLOCASE SUBUNIT SECD"/>
    <property type="match status" value="1"/>
</dbReference>
<dbReference type="InterPro" id="IPR022813">
    <property type="entry name" value="SecD/SecF_arch_bac"/>
</dbReference>
<evidence type="ECO:0000256" key="8">
    <source>
        <dbReference type="ARBA" id="ARBA00023010"/>
    </source>
</evidence>
<dbReference type="InterPro" id="IPR048631">
    <property type="entry name" value="SecD_1st"/>
</dbReference>
<keyword evidence="4" id="KW-0997">Cell inner membrane</keyword>
<dbReference type="AlphaFoldDB" id="A0A7V7U1I2"/>
<dbReference type="HAMAP" id="MF_01463_B">
    <property type="entry name" value="SecD_B"/>
    <property type="match status" value="1"/>
</dbReference>
<feature type="transmembrane region" description="Helical" evidence="10">
    <location>
        <begin position="412"/>
        <end position="438"/>
    </location>
</feature>
<dbReference type="FunFam" id="3.30.1360.200:FF:000002">
    <property type="entry name" value="Preprotein translocase subunit SecD"/>
    <property type="match status" value="1"/>
</dbReference>
<protein>
    <recommendedName>
        <fullName evidence="10">Protein translocase subunit SecD</fullName>
    </recommendedName>
</protein>
<evidence type="ECO:0000256" key="9">
    <source>
        <dbReference type="ARBA" id="ARBA00023136"/>
    </source>
</evidence>
<dbReference type="RefSeq" id="WP_150968237.1">
    <property type="nucleotide sequence ID" value="NZ_VZDO01000002.1"/>
</dbReference>
<dbReference type="GO" id="GO:0005886">
    <property type="term" value="C:plasma membrane"/>
    <property type="evidence" value="ECO:0007669"/>
    <property type="project" value="UniProtKB-SubCell"/>
</dbReference>
<dbReference type="Proteomes" id="UP000432089">
    <property type="component" value="Unassembled WGS sequence"/>
</dbReference>
<dbReference type="GO" id="GO:0043952">
    <property type="term" value="P:protein transport by the Sec complex"/>
    <property type="evidence" value="ECO:0007669"/>
    <property type="project" value="UniProtKB-UniRule"/>
</dbReference>
<dbReference type="Pfam" id="PF21760">
    <property type="entry name" value="SecD_1st"/>
    <property type="match status" value="1"/>
</dbReference>
<proteinExistence type="inferred from homology"/>
<keyword evidence="8 10" id="KW-0811">Translocation</keyword>
<feature type="domain" description="Protein export membrane protein SecD/SecF C-terminal" evidence="11">
    <location>
        <begin position="358"/>
        <end position="526"/>
    </location>
</feature>
<dbReference type="GO" id="GO:0015450">
    <property type="term" value="F:protein-transporting ATPase activity"/>
    <property type="evidence" value="ECO:0007669"/>
    <property type="project" value="InterPro"/>
</dbReference>
<feature type="transmembrane region" description="Helical" evidence="10">
    <location>
        <begin position="497"/>
        <end position="525"/>
    </location>
</feature>
<evidence type="ECO:0000256" key="6">
    <source>
        <dbReference type="ARBA" id="ARBA00022927"/>
    </source>
</evidence>
<dbReference type="Gene3D" id="3.30.1360.200">
    <property type="match status" value="1"/>
</dbReference>
<dbReference type="Gene3D" id="1.20.1640.10">
    <property type="entry name" value="Multidrug efflux transporter AcrB transmembrane domain"/>
    <property type="match status" value="1"/>
</dbReference>
<dbReference type="SUPFAM" id="SSF82866">
    <property type="entry name" value="Multidrug efflux transporter AcrB transmembrane domain"/>
    <property type="match status" value="1"/>
</dbReference>
<name>A0A7V7U1I2_9HYPH</name>
<organism evidence="14 15">
    <name type="scientific">Plantimonas leprariae</name>
    <dbReference type="NCBI Taxonomy" id="2615207"/>
    <lineage>
        <taxon>Bacteria</taxon>
        <taxon>Pseudomonadati</taxon>
        <taxon>Pseudomonadota</taxon>
        <taxon>Alphaproteobacteria</taxon>
        <taxon>Hyphomicrobiales</taxon>
        <taxon>Aurantimonadaceae</taxon>
        <taxon>Plantimonas</taxon>
    </lineage>
</organism>
<dbReference type="Pfam" id="PF02355">
    <property type="entry name" value="SecD_SecF_C"/>
    <property type="match status" value="1"/>
</dbReference>
<keyword evidence="7 10" id="KW-1133">Transmembrane helix</keyword>
<dbReference type="InterPro" id="IPR048634">
    <property type="entry name" value="SecD_SecF_C"/>
</dbReference>
<evidence type="ECO:0000256" key="1">
    <source>
        <dbReference type="ARBA" id="ARBA00004651"/>
    </source>
</evidence>
<feature type="domain" description="Protein translocase subunit SecDF P1" evidence="12">
    <location>
        <begin position="165"/>
        <end position="222"/>
    </location>
</feature>
<evidence type="ECO:0000256" key="4">
    <source>
        <dbReference type="ARBA" id="ARBA00022519"/>
    </source>
</evidence>
<evidence type="ECO:0000256" key="10">
    <source>
        <dbReference type="HAMAP-Rule" id="MF_01463"/>
    </source>
</evidence>
<keyword evidence="5 10" id="KW-0812">Transmembrane</keyword>
<evidence type="ECO:0000259" key="13">
    <source>
        <dbReference type="Pfam" id="PF22599"/>
    </source>
</evidence>
<comment type="subunit">
    <text evidence="10">Forms a complex with SecF. Part of the essential Sec protein translocation apparatus which comprises SecA, SecYEG and auxiliary proteins SecDF-YajC and YidC.</text>
</comment>
<dbReference type="Gene3D" id="3.30.70.3400">
    <property type="match status" value="1"/>
</dbReference>